<dbReference type="InterPro" id="IPR042258">
    <property type="entry name" value="DGOK_N"/>
</dbReference>
<dbReference type="Gene3D" id="3.30.420.300">
    <property type="entry name" value="2-keto-3-deoxy-galactonokinase, substrate binding domain"/>
    <property type="match status" value="1"/>
</dbReference>
<dbReference type="GO" id="GO:0008671">
    <property type="term" value="F:2-dehydro-3-deoxygalactonokinase activity"/>
    <property type="evidence" value="ECO:0007669"/>
    <property type="project" value="InterPro"/>
</dbReference>
<dbReference type="InterPro" id="IPR007729">
    <property type="entry name" value="DGOK"/>
</dbReference>
<dbReference type="RefSeq" id="WP_138364148.1">
    <property type="nucleotide sequence ID" value="NZ_VCEJ01000002.1"/>
</dbReference>
<sequence length="332" mass="37249">MKKYLLSCDWGTSSFRLRLVHLPDQSIVGEIVSKNGVGDTFNVWREKGIQLMPREEFFKKHLKEQVDFLSRDLEIDLTGVPIVLSGMASSSIGMLEIPYANVPFDLDGSNVLTRFIESQPAFPNEIIIISGARSSQDVMRGEETQLVGLHQLVHFASQEESIFIFPGTHSKHMYVKSGQLVDFKTFMTGEVFNLMATQSILKDSVDLEQLADLSESDWEPFRAGVRESGSGFILNSLFTVRTNQLFNVMSKKQNAMYLSGVLIGSELRYLMGERGKEFALCSGNNLFELYQTGISELGLAENTKIISSEIVDIAAMTGHIRIFEHQKSKLEL</sequence>
<dbReference type="Proteomes" id="UP000306402">
    <property type="component" value="Unassembled WGS sequence"/>
</dbReference>
<gene>
    <name evidence="1" type="ORF">FEN17_04825</name>
</gene>
<dbReference type="Gene3D" id="3.30.420.310">
    <property type="entry name" value="2-keto-3-deoxy-galactonokinase, C-terminal domain"/>
    <property type="match status" value="1"/>
</dbReference>
<keyword evidence="2" id="KW-1185">Reference proteome</keyword>
<dbReference type="OrthoDB" id="256574at2"/>
<organism evidence="1 2">
    <name type="scientific">Dyadobacter luticola</name>
    <dbReference type="NCBI Taxonomy" id="1979387"/>
    <lineage>
        <taxon>Bacteria</taxon>
        <taxon>Pseudomonadati</taxon>
        <taxon>Bacteroidota</taxon>
        <taxon>Cytophagia</taxon>
        <taxon>Cytophagales</taxon>
        <taxon>Spirosomataceae</taxon>
        <taxon>Dyadobacter</taxon>
    </lineage>
</organism>
<protein>
    <submittedName>
        <fullName evidence="1">2-dehydro-3-deoxygalactonokinase</fullName>
    </submittedName>
</protein>
<evidence type="ECO:0000313" key="1">
    <source>
        <dbReference type="EMBL" id="TLV02939.1"/>
    </source>
</evidence>
<keyword evidence="1" id="KW-0808">Transferase</keyword>
<evidence type="ECO:0000313" key="2">
    <source>
        <dbReference type="Proteomes" id="UP000306402"/>
    </source>
</evidence>
<dbReference type="AlphaFoldDB" id="A0A5R9L3L0"/>
<comment type="caution">
    <text evidence="1">The sequence shown here is derived from an EMBL/GenBank/DDBJ whole genome shotgun (WGS) entry which is preliminary data.</text>
</comment>
<dbReference type="CDD" id="cd24012">
    <property type="entry name" value="ASKHA_NBD_KDGal-kinase"/>
    <property type="match status" value="1"/>
</dbReference>
<dbReference type="EMBL" id="VCEJ01000002">
    <property type="protein sequence ID" value="TLV02939.1"/>
    <property type="molecule type" value="Genomic_DNA"/>
</dbReference>
<accession>A0A5R9L3L0</accession>
<reference evidence="1 2" key="1">
    <citation type="submission" date="2019-05" db="EMBL/GenBank/DDBJ databases">
        <authorList>
            <person name="Qu J.-H."/>
        </authorList>
    </citation>
    <scope>NUCLEOTIDE SEQUENCE [LARGE SCALE GENOMIC DNA]</scope>
    <source>
        <strain evidence="1 2">T17</strain>
    </source>
</reference>
<dbReference type="InterPro" id="IPR042257">
    <property type="entry name" value="DGOK_C"/>
</dbReference>
<dbReference type="Pfam" id="PF05035">
    <property type="entry name" value="DGOK"/>
    <property type="match status" value="1"/>
</dbReference>
<keyword evidence="1" id="KW-0418">Kinase</keyword>
<dbReference type="GO" id="GO:0034194">
    <property type="term" value="P:D-galactonate catabolic process"/>
    <property type="evidence" value="ECO:0007669"/>
    <property type="project" value="InterPro"/>
</dbReference>
<name>A0A5R9L3L0_9BACT</name>
<proteinExistence type="predicted"/>